<sequence length="188" mass="21625">MKWSLSELRFTGEKPLNFEETLNLEQALQKRNPELIAVSPIEVSGFFTVDEMGTMLYARVKVTLTLPSTRSFQPVDLPLDFDLTEHYISHFDRQRLAEFGDNDVALVLEDDLIDLDQVVLDNILLQIPMQVLTNDEQQATEATLPTGNDWQIVTEDQVKKKQEESPKIDPRLAKLQDFFEKNDEKSDV</sequence>
<evidence type="ECO:0000313" key="3">
    <source>
        <dbReference type="Proteomes" id="UP000051500"/>
    </source>
</evidence>
<evidence type="ECO:0000313" key="2">
    <source>
        <dbReference type="EMBL" id="KRN88540.1"/>
    </source>
</evidence>
<protein>
    <recommendedName>
        <fullName evidence="4">Nucleic acid-binding protein</fullName>
    </recommendedName>
</protein>
<dbReference type="OrthoDB" id="9790372at2"/>
<dbReference type="InterPro" id="IPR003772">
    <property type="entry name" value="YceD"/>
</dbReference>
<feature type="region of interest" description="Disordered" evidence="1">
    <location>
        <begin position="156"/>
        <end position="188"/>
    </location>
</feature>
<proteinExistence type="predicted"/>
<name>A0A0R2KN11_9LACO</name>
<organism evidence="2 3">
    <name type="scientific">Ligilactobacillus ceti DSM 22408</name>
    <dbReference type="NCBI Taxonomy" id="1122146"/>
    <lineage>
        <taxon>Bacteria</taxon>
        <taxon>Bacillati</taxon>
        <taxon>Bacillota</taxon>
        <taxon>Bacilli</taxon>
        <taxon>Lactobacillales</taxon>
        <taxon>Lactobacillaceae</taxon>
        <taxon>Ligilactobacillus</taxon>
    </lineage>
</organism>
<comment type="caution">
    <text evidence="2">The sequence shown here is derived from an EMBL/GenBank/DDBJ whole genome shotgun (WGS) entry which is preliminary data.</text>
</comment>
<reference evidence="2 3" key="1">
    <citation type="journal article" date="2015" name="Genome Announc.">
        <title>Expanding the biotechnology potential of lactobacilli through comparative genomics of 213 strains and associated genera.</title>
        <authorList>
            <person name="Sun Z."/>
            <person name="Harris H.M."/>
            <person name="McCann A."/>
            <person name="Guo C."/>
            <person name="Argimon S."/>
            <person name="Zhang W."/>
            <person name="Yang X."/>
            <person name="Jeffery I.B."/>
            <person name="Cooney J.C."/>
            <person name="Kagawa T.F."/>
            <person name="Liu W."/>
            <person name="Song Y."/>
            <person name="Salvetti E."/>
            <person name="Wrobel A."/>
            <person name="Rasinkangas P."/>
            <person name="Parkhill J."/>
            <person name="Rea M.C."/>
            <person name="O'Sullivan O."/>
            <person name="Ritari J."/>
            <person name="Douillard F.P."/>
            <person name="Paul Ross R."/>
            <person name="Yang R."/>
            <person name="Briner A.E."/>
            <person name="Felis G.E."/>
            <person name="de Vos W.M."/>
            <person name="Barrangou R."/>
            <person name="Klaenhammer T.R."/>
            <person name="Caufield P.W."/>
            <person name="Cui Y."/>
            <person name="Zhang H."/>
            <person name="O'Toole P.W."/>
        </authorList>
    </citation>
    <scope>NUCLEOTIDE SEQUENCE [LARGE SCALE GENOMIC DNA]</scope>
    <source>
        <strain evidence="2 3">DSM 22408</strain>
    </source>
</reference>
<gene>
    <name evidence="2" type="ORF">IV53_GL000504</name>
</gene>
<accession>A0A0R2KN11</accession>
<dbReference type="Proteomes" id="UP000051500">
    <property type="component" value="Unassembled WGS sequence"/>
</dbReference>
<dbReference type="eggNOG" id="COG1399">
    <property type="taxonomic scope" value="Bacteria"/>
</dbReference>
<keyword evidence="3" id="KW-1185">Reference proteome</keyword>
<dbReference type="AlphaFoldDB" id="A0A0R2KN11"/>
<evidence type="ECO:0000256" key="1">
    <source>
        <dbReference type="SAM" id="MobiDB-lite"/>
    </source>
</evidence>
<dbReference type="STRING" id="1122146.IV53_GL000504"/>
<evidence type="ECO:0008006" key="4">
    <source>
        <dbReference type="Google" id="ProtNLM"/>
    </source>
</evidence>
<dbReference type="PATRIC" id="fig|1122146.4.peg.516"/>
<dbReference type="Pfam" id="PF02620">
    <property type="entry name" value="YceD"/>
    <property type="match status" value="1"/>
</dbReference>
<dbReference type="EMBL" id="JQBZ01000025">
    <property type="protein sequence ID" value="KRN88540.1"/>
    <property type="molecule type" value="Genomic_DNA"/>
</dbReference>
<dbReference type="RefSeq" id="WP_027106947.1">
    <property type="nucleotide sequence ID" value="NZ_JQBZ01000025.1"/>
</dbReference>